<feature type="compositionally biased region" description="Basic and acidic residues" evidence="4">
    <location>
        <begin position="195"/>
        <end position="218"/>
    </location>
</feature>
<dbReference type="Proteomes" id="UP000000715">
    <property type="component" value="Unplaced"/>
</dbReference>
<dbReference type="SMART" id="SM00336">
    <property type="entry name" value="BBOX"/>
    <property type="match status" value="1"/>
</dbReference>
<feature type="domain" description="B box-type" evidence="5">
    <location>
        <begin position="129"/>
        <end position="175"/>
    </location>
</feature>
<dbReference type="PANTHER" id="PTHR28634">
    <property type="entry name" value="ZINC FINGER B-BOX DOMAIN-CONTAINING PROTEIN 1"/>
    <property type="match status" value="1"/>
</dbReference>
<gene>
    <name evidence="7" type="primary">ZBBX</name>
</gene>
<evidence type="ECO:0000256" key="3">
    <source>
        <dbReference type="SAM" id="Coils"/>
    </source>
</evidence>
<dbReference type="Pfam" id="PF22586">
    <property type="entry name" value="ANCHR-like_BBOX"/>
    <property type="match status" value="1"/>
</dbReference>
<keyword evidence="6" id="KW-1185">Reference proteome</keyword>
<dbReference type="GO" id="GO:0008270">
    <property type="term" value="F:zinc ion binding"/>
    <property type="evidence" value="ECO:0007669"/>
    <property type="project" value="UniProtKB-KW"/>
</dbReference>
<dbReference type="RefSeq" id="XP_012913739.1">
    <property type="nucleotide sequence ID" value="XM_013058285.2"/>
</dbReference>
<proteinExistence type="predicted"/>
<dbReference type="PANTHER" id="PTHR28634:SF1">
    <property type="entry name" value="ZINC FINGER B-BOX DOMAIN-CONTAINING PROTEIN 1"/>
    <property type="match status" value="1"/>
</dbReference>
<keyword evidence="3" id="KW-0175">Coiled coil</keyword>
<dbReference type="OrthoDB" id="6226111at2759"/>
<dbReference type="InterPro" id="IPR037688">
    <property type="entry name" value="ZBBX"/>
</dbReference>
<evidence type="ECO:0000256" key="4">
    <source>
        <dbReference type="SAM" id="MobiDB-lite"/>
    </source>
</evidence>
<dbReference type="InterPro" id="IPR000315">
    <property type="entry name" value="Znf_B-box"/>
</dbReference>
<keyword evidence="1" id="KW-0479">Metal-binding</keyword>
<feature type="coiled-coil region" evidence="3">
    <location>
        <begin position="18"/>
        <end position="59"/>
    </location>
</feature>
<feature type="region of interest" description="Disordered" evidence="4">
    <location>
        <begin position="60"/>
        <end position="80"/>
    </location>
</feature>
<feature type="region of interest" description="Disordered" evidence="4">
    <location>
        <begin position="195"/>
        <end position="238"/>
    </location>
</feature>
<evidence type="ECO:0000313" key="7">
    <source>
        <dbReference type="RefSeq" id="XP_012913739.1"/>
    </source>
</evidence>
<organism evidence="6 7">
    <name type="scientific">Mustela putorius furo</name>
    <name type="common">European domestic ferret</name>
    <name type="synonym">Mustela furo</name>
    <dbReference type="NCBI Taxonomy" id="9669"/>
    <lineage>
        <taxon>Eukaryota</taxon>
        <taxon>Metazoa</taxon>
        <taxon>Chordata</taxon>
        <taxon>Craniata</taxon>
        <taxon>Vertebrata</taxon>
        <taxon>Euteleostomi</taxon>
        <taxon>Mammalia</taxon>
        <taxon>Eutheria</taxon>
        <taxon>Laurasiatheria</taxon>
        <taxon>Carnivora</taxon>
        <taxon>Caniformia</taxon>
        <taxon>Musteloidea</taxon>
        <taxon>Mustelidae</taxon>
        <taxon>Mustelinae</taxon>
        <taxon>Mustela</taxon>
    </lineage>
</organism>
<dbReference type="Gene3D" id="4.10.830.40">
    <property type="match status" value="1"/>
</dbReference>
<keyword evidence="1" id="KW-0863">Zinc-finger</keyword>
<accession>A0A8U0NV65</accession>
<dbReference type="AlphaFoldDB" id="A0A8U0NV65"/>
<keyword evidence="2" id="KW-0862">Zinc</keyword>
<name>A0A8U0NV65_MUSPF</name>
<evidence type="ECO:0000256" key="2">
    <source>
        <dbReference type="ARBA" id="ARBA00022833"/>
    </source>
</evidence>
<protein>
    <submittedName>
        <fullName evidence="7">Zinc finger B-box domain-containing protein 1 isoform X2</fullName>
    </submittedName>
</protein>
<reference evidence="7" key="1">
    <citation type="submission" date="2025-08" db="UniProtKB">
        <authorList>
            <consortium name="RefSeq"/>
        </authorList>
    </citation>
    <scope>IDENTIFICATION</scope>
    <source>
        <tissue evidence="7">Brain</tissue>
    </source>
</reference>
<dbReference type="CTD" id="79740"/>
<dbReference type="CDD" id="cd19818">
    <property type="entry name" value="Bbox1_ZBBX"/>
    <property type="match status" value="1"/>
</dbReference>
<evidence type="ECO:0000259" key="5">
    <source>
        <dbReference type="SMART" id="SM00336"/>
    </source>
</evidence>
<sequence>MNSKDFVVLPWGKPGNSIKLKYKNAQELRMEKVQLELENQQMEKKLQEFQSAWSKEKEERESSGYHWKSGRVGKLGNQSHTMSQNKKNIIKFSAGKVKLKLLKEQLQDPVKPQLNYKMANPSESKKSKIKGKVCGQCENKAALLVCLECGEDYCLGCFAKIHQKGALKLHRTTLLQAKSQMLSNVLDAAHRFIKEVNPDEPKGNNHSEEEISKSENKPKSLLQGSHSGVEVPTTKRAECSHPKDRLLCEGSFDEEASAQSFPETLNQWRTGHQDDNEKQNPPAAKADSLEECEVQTNLKIWREPLNIEFKEDSLSYMEKLWLKKHRRTPQEQLRNMLPNTFIPQCKTASEAQCSQNESDEDSDVEETKVQYPAPFLPVEELNIERPEPSLKIVELDDTYEEEFEEPGDPVPYKVELADADSQQSCTFHEYQNTFLYETDIHQHHVSTKEKTDLLHLHLNNSSSYCKNNSKAGTSDTEFEIIVDPDVYFPAIEKIGESSISERNFKDKMIDTESNQKSGDSCVSLESKASLPSIDLKKPSIKEQLPQDIKESLEFSNLHERPNFEDSKATESPLLLQEIALRSKPITEQYQGLERFFVFDKNERLNLLPSHSLECSYSSTRITTAGDREWIPDRSISTYADNAVTLGVQQSAQNPSMSRTQRKMDPSEKLYSLTSEELPAFNNHSLNISQTTLDFCKTSSARGLCAVEEWSSFERDTEAQSLLTLSESSTDEEEEDFLDKQHVIMLSWS</sequence>
<dbReference type="GeneID" id="101677106"/>
<feature type="region of interest" description="Disordered" evidence="4">
    <location>
        <begin position="268"/>
        <end position="290"/>
    </location>
</feature>
<evidence type="ECO:0000313" key="6">
    <source>
        <dbReference type="Proteomes" id="UP000000715"/>
    </source>
</evidence>
<evidence type="ECO:0000256" key="1">
    <source>
        <dbReference type="ARBA" id="ARBA00022771"/>
    </source>
</evidence>